<dbReference type="InterPro" id="IPR008775">
    <property type="entry name" value="Phytyl_CoA_dOase-like"/>
</dbReference>
<dbReference type="EMBL" id="HBHX01061773">
    <property type="protein sequence ID" value="CAE0142058.1"/>
    <property type="molecule type" value="Transcribed_RNA"/>
</dbReference>
<dbReference type="Gene3D" id="2.60.120.620">
    <property type="entry name" value="q2cbj1_9rhob like domain"/>
    <property type="match status" value="1"/>
</dbReference>
<evidence type="ECO:0008006" key="3">
    <source>
        <dbReference type="Google" id="ProtNLM"/>
    </source>
</evidence>
<protein>
    <recommendedName>
        <fullName evidence="3">Phytanoyl-CoA dioxygenase</fullName>
    </recommendedName>
</protein>
<dbReference type="PANTHER" id="PTHR31630:SF6">
    <property type="entry name" value="PHYTANOYL-COA DIOXYGENASE-RELATED"/>
    <property type="match status" value="1"/>
</dbReference>
<dbReference type="PANTHER" id="PTHR31630">
    <property type="entry name" value="PHYTANOYL-COA DIOXYGENASE-RELATED-RELATED"/>
    <property type="match status" value="1"/>
</dbReference>
<dbReference type="SUPFAM" id="SSF51197">
    <property type="entry name" value="Clavaminate synthase-like"/>
    <property type="match status" value="1"/>
</dbReference>
<accession>A0A7S3FDW6</accession>
<feature type="region of interest" description="Disordered" evidence="1">
    <location>
        <begin position="250"/>
        <end position="278"/>
    </location>
</feature>
<reference evidence="2" key="1">
    <citation type="submission" date="2021-01" db="EMBL/GenBank/DDBJ databases">
        <authorList>
            <person name="Corre E."/>
            <person name="Pelletier E."/>
            <person name="Niang G."/>
            <person name="Scheremetjew M."/>
            <person name="Finn R."/>
            <person name="Kale V."/>
            <person name="Holt S."/>
            <person name="Cochrane G."/>
            <person name="Meng A."/>
            <person name="Brown T."/>
            <person name="Cohen L."/>
        </authorList>
    </citation>
    <scope>NUCLEOTIDE SEQUENCE</scope>
    <source>
        <strain evidence="2">CCMP281</strain>
    </source>
</reference>
<organism evidence="2">
    <name type="scientific">Haptolina ericina</name>
    <dbReference type="NCBI Taxonomy" id="156174"/>
    <lineage>
        <taxon>Eukaryota</taxon>
        <taxon>Haptista</taxon>
        <taxon>Haptophyta</taxon>
        <taxon>Prymnesiophyceae</taxon>
        <taxon>Prymnesiales</taxon>
        <taxon>Prymnesiaceae</taxon>
        <taxon>Haptolina</taxon>
    </lineage>
</organism>
<name>A0A7S3FDW6_9EUKA</name>
<dbReference type="AlphaFoldDB" id="A0A7S3FDW6"/>
<gene>
    <name evidence="2" type="ORF">HERI1096_LOCUS34129</name>
</gene>
<dbReference type="Pfam" id="PF05721">
    <property type="entry name" value="PhyH"/>
    <property type="match status" value="1"/>
</dbReference>
<proteinExistence type="predicted"/>
<evidence type="ECO:0000256" key="1">
    <source>
        <dbReference type="SAM" id="MobiDB-lite"/>
    </source>
</evidence>
<evidence type="ECO:0000313" key="2">
    <source>
        <dbReference type="EMBL" id="CAE0142058.1"/>
    </source>
</evidence>
<sequence>MPKKPDMWPCAQADMFQVREAGWLLGSLKEIVATSVFEPLFGRRELHVSKDGFTLQRPTTGGRQQAPHDHYDQGGHKFGLQCIQASIALTDQEADDGCFQVWPRSHLYHQEMLQAGPDRGDFVALNAAQREYLNSKGVQAKRVPVKRGTVILWRSDVVHCGAPPLGKRDNFRAVAYICCLPAALTPPAMYEQKAEAFRQLHTGSHWPCQEVWFKRGRPNLKPYFRAAGGKHDVHMTARLRQLYGLDRYDDEDVLPRGQDGDNEGQEGVAEAEVRTGRR</sequence>